<dbReference type="AlphaFoldDB" id="A0A0W0EU98"/>
<comment type="caution">
    <text evidence="1">The sequence shown here is derived from an EMBL/GenBank/DDBJ whole genome shotgun (WGS) entry which is preliminary data.</text>
</comment>
<proteinExistence type="predicted"/>
<dbReference type="Proteomes" id="UP000054988">
    <property type="component" value="Unassembled WGS sequence"/>
</dbReference>
<gene>
    <name evidence="1" type="ORF">WG66_19832</name>
</gene>
<sequence length="136" mass="15061">MALHGSLRRPSLQRSLLNDALQIVVAETDFWSLWYSVMDEMNVSTSGWLCSEHLELVGEGRAFQCDHTTLLPLTSGFHLVEDVTSSSPSLVRSNKEHFRAAIHPHRLPYAGSSVNGSISTTARALYFVASLFEQGI</sequence>
<evidence type="ECO:0000313" key="1">
    <source>
        <dbReference type="EMBL" id="KTB27579.1"/>
    </source>
</evidence>
<organism evidence="1 2">
    <name type="scientific">Moniliophthora roreri</name>
    <name type="common">Frosty pod rot fungus</name>
    <name type="synonym">Monilia roreri</name>
    <dbReference type="NCBI Taxonomy" id="221103"/>
    <lineage>
        <taxon>Eukaryota</taxon>
        <taxon>Fungi</taxon>
        <taxon>Dikarya</taxon>
        <taxon>Basidiomycota</taxon>
        <taxon>Agaricomycotina</taxon>
        <taxon>Agaricomycetes</taxon>
        <taxon>Agaricomycetidae</taxon>
        <taxon>Agaricales</taxon>
        <taxon>Marasmiineae</taxon>
        <taxon>Marasmiaceae</taxon>
        <taxon>Moniliophthora</taxon>
    </lineage>
</organism>
<reference evidence="1 2" key="1">
    <citation type="submission" date="2015-12" db="EMBL/GenBank/DDBJ databases">
        <title>Draft genome sequence of Moniliophthora roreri, the causal agent of frosty pod rot of cacao.</title>
        <authorList>
            <person name="Aime M.C."/>
            <person name="Diaz-Valderrama J.R."/>
            <person name="Kijpornyongpan T."/>
            <person name="Phillips-Mora W."/>
        </authorList>
    </citation>
    <scope>NUCLEOTIDE SEQUENCE [LARGE SCALE GENOMIC DNA]</scope>
    <source>
        <strain evidence="1 2">MCA 2952</strain>
    </source>
</reference>
<evidence type="ECO:0000313" key="2">
    <source>
        <dbReference type="Proteomes" id="UP000054988"/>
    </source>
</evidence>
<accession>A0A0W0EU98</accession>
<dbReference type="EMBL" id="LATX01002531">
    <property type="protein sequence ID" value="KTB27579.1"/>
    <property type="molecule type" value="Genomic_DNA"/>
</dbReference>
<protein>
    <submittedName>
        <fullName evidence="1">Uncharacterized protein</fullName>
    </submittedName>
</protein>
<name>A0A0W0EU98_MONRR</name>